<keyword evidence="3" id="KW-1185">Reference proteome</keyword>
<gene>
    <name evidence="2" type="ORF">PPACK8108_LOCUS16564</name>
</gene>
<dbReference type="AlphaFoldDB" id="A0AAV0B9H5"/>
<comment type="caution">
    <text evidence="2">The sequence shown here is derived from an EMBL/GenBank/DDBJ whole genome shotgun (WGS) entry which is preliminary data.</text>
</comment>
<name>A0AAV0B9H5_PHAPC</name>
<feature type="region of interest" description="Disordered" evidence="1">
    <location>
        <begin position="66"/>
        <end position="173"/>
    </location>
</feature>
<dbReference type="EMBL" id="CALTRL010004521">
    <property type="protein sequence ID" value="CAH7683187.1"/>
    <property type="molecule type" value="Genomic_DNA"/>
</dbReference>
<evidence type="ECO:0000313" key="3">
    <source>
        <dbReference type="Proteomes" id="UP001153365"/>
    </source>
</evidence>
<feature type="compositionally biased region" description="Polar residues" evidence="1">
    <location>
        <begin position="85"/>
        <end position="96"/>
    </location>
</feature>
<accession>A0AAV0B9H5</accession>
<dbReference type="Proteomes" id="UP001153365">
    <property type="component" value="Unassembled WGS sequence"/>
</dbReference>
<feature type="compositionally biased region" description="Polar residues" evidence="1">
    <location>
        <begin position="66"/>
        <end position="76"/>
    </location>
</feature>
<sequence>MKNFVTLPSSSLIALLLIIAINPIVISSERASQPLPSPTFNILKRDFQSSLSVQLANHSSAFMDSRTSLKPTTTEPNLIKLKPINDSNNVQNQRLRVNTRRPLKDNRRSGKLLMEEVDQEHSLSTGGTSEDPDQTVGLDNGCKQSPEMDRYGCDSIQQTVLSQEDQKGEDLVK</sequence>
<organism evidence="2 3">
    <name type="scientific">Phakopsora pachyrhizi</name>
    <name type="common">Asian soybean rust disease fungus</name>
    <dbReference type="NCBI Taxonomy" id="170000"/>
    <lineage>
        <taxon>Eukaryota</taxon>
        <taxon>Fungi</taxon>
        <taxon>Dikarya</taxon>
        <taxon>Basidiomycota</taxon>
        <taxon>Pucciniomycotina</taxon>
        <taxon>Pucciniomycetes</taxon>
        <taxon>Pucciniales</taxon>
        <taxon>Phakopsoraceae</taxon>
        <taxon>Phakopsora</taxon>
    </lineage>
</organism>
<protein>
    <submittedName>
        <fullName evidence="2">Uncharacterized protein</fullName>
    </submittedName>
</protein>
<evidence type="ECO:0000256" key="1">
    <source>
        <dbReference type="SAM" id="MobiDB-lite"/>
    </source>
</evidence>
<feature type="compositionally biased region" description="Basic and acidic residues" evidence="1">
    <location>
        <begin position="164"/>
        <end position="173"/>
    </location>
</feature>
<reference evidence="2" key="1">
    <citation type="submission" date="2022-06" db="EMBL/GenBank/DDBJ databases">
        <authorList>
            <consortium name="SYNGENTA / RWTH Aachen University"/>
        </authorList>
    </citation>
    <scope>NUCLEOTIDE SEQUENCE</scope>
</reference>
<proteinExistence type="predicted"/>
<evidence type="ECO:0000313" key="2">
    <source>
        <dbReference type="EMBL" id="CAH7683187.1"/>
    </source>
</evidence>